<feature type="non-terminal residue" evidence="1">
    <location>
        <position position="1"/>
    </location>
</feature>
<proteinExistence type="predicted"/>
<sequence>VNERLRDILIEEQKLREASLQESNAATHKSHICVHTYAYRHIQHSAWSSVNQMNR</sequence>
<dbReference type="Proteomes" id="UP001444071">
    <property type="component" value="Unassembled WGS sequence"/>
</dbReference>
<accession>A0ABV0W9M4</accession>
<organism evidence="1 2">
    <name type="scientific">Xenotaenia resolanae</name>
    <dbReference type="NCBI Taxonomy" id="208358"/>
    <lineage>
        <taxon>Eukaryota</taxon>
        <taxon>Metazoa</taxon>
        <taxon>Chordata</taxon>
        <taxon>Craniata</taxon>
        <taxon>Vertebrata</taxon>
        <taxon>Euteleostomi</taxon>
        <taxon>Actinopterygii</taxon>
        <taxon>Neopterygii</taxon>
        <taxon>Teleostei</taxon>
        <taxon>Neoteleostei</taxon>
        <taxon>Acanthomorphata</taxon>
        <taxon>Ovalentaria</taxon>
        <taxon>Atherinomorphae</taxon>
        <taxon>Cyprinodontiformes</taxon>
        <taxon>Goodeidae</taxon>
        <taxon>Xenotaenia</taxon>
    </lineage>
</organism>
<evidence type="ECO:0000313" key="2">
    <source>
        <dbReference type="Proteomes" id="UP001444071"/>
    </source>
</evidence>
<gene>
    <name evidence="1" type="ORF">XENORESO_019320</name>
</gene>
<keyword evidence="2" id="KW-1185">Reference proteome</keyword>
<dbReference type="EMBL" id="JAHRIM010037118">
    <property type="protein sequence ID" value="MEQ2266145.1"/>
    <property type="molecule type" value="Genomic_DNA"/>
</dbReference>
<evidence type="ECO:0000313" key="1">
    <source>
        <dbReference type="EMBL" id="MEQ2266145.1"/>
    </source>
</evidence>
<reference evidence="1 2" key="1">
    <citation type="submission" date="2021-06" db="EMBL/GenBank/DDBJ databases">
        <authorList>
            <person name="Palmer J.M."/>
        </authorList>
    </citation>
    <scope>NUCLEOTIDE SEQUENCE [LARGE SCALE GENOMIC DNA]</scope>
    <source>
        <strain evidence="1 2">XR_2019</strain>
        <tissue evidence="1">Muscle</tissue>
    </source>
</reference>
<comment type="caution">
    <text evidence="1">The sequence shown here is derived from an EMBL/GenBank/DDBJ whole genome shotgun (WGS) entry which is preliminary data.</text>
</comment>
<name>A0ABV0W9M4_9TELE</name>
<protein>
    <submittedName>
        <fullName evidence="1">Uncharacterized protein</fullName>
    </submittedName>
</protein>